<reference evidence="1" key="1">
    <citation type="journal article" date="2020" name="mSystems">
        <title>Genome- and Community-Level Interaction Insights into Carbon Utilization and Element Cycling Functions of Hydrothermarchaeota in Hydrothermal Sediment.</title>
        <authorList>
            <person name="Zhou Z."/>
            <person name="Liu Y."/>
            <person name="Xu W."/>
            <person name="Pan J."/>
            <person name="Luo Z.H."/>
            <person name="Li M."/>
        </authorList>
    </citation>
    <scope>NUCLEOTIDE SEQUENCE [LARGE SCALE GENOMIC DNA]</scope>
    <source>
        <strain evidence="1">SpSt-855</strain>
    </source>
</reference>
<sequence>MVWDVSFTCDICGNRKGDSNQWWMVLLGDVPCFEEGGPNQRFTLMPWNPAESQNPEMYHLCGQGCALQALERFMTYGKIEADPKDNSGTRAHSTGALL</sequence>
<gene>
    <name evidence="1" type="ORF">ENW50_03180</name>
</gene>
<proteinExistence type="predicted"/>
<name>A0A7V4XRI5_9BACT</name>
<dbReference type="AlphaFoldDB" id="A0A7V4XRI5"/>
<dbReference type="EMBL" id="DTKL01000018">
    <property type="protein sequence ID" value="HGY93681.1"/>
    <property type="molecule type" value="Genomic_DNA"/>
</dbReference>
<evidence type="ECO:0000313" key="1">
    <source>
        <dbReference type="EMBL" id="HGY93681.1"/>
    </source>
</evidence>
<accession>A0A7V4XRI5</accession>
<comment type="caution">
    <text evidence="1">The sequence shown here is derived from an EMBL/GenBank/DDBJ whole genome shotgun (WGS) entry which is preliminary data.</text>
</comment>
<protein>
    <submittedName>
        <fullName evidence="1">Uncharacterized protein</fullName>
    </submittedName>
</protein>
<organism evidence="1">
    <name type="scientific">Acidobacterium capsulatum</name>
    <dbReference type="NCBI Taxonomy" id="33075"/>
    <lineage>
        <taxon>Bacteria</taxon>
        <taxon>Pseudomonadati</taxon>
        <taxon>Acidobacteriota</taxon>
        <taxon>Terriglobia</taxon>
        <taxon>Terriglobales</taxon>
        <taxon>Acidobacteriaceae</taxon>
        <taxon>Acidobacterium</taxon>
    </lineage>
</organism>